<evidence type="ECO:0000313" key="3">
    <source>
        <dbReference type="Proteomes" id="UP000297891"/>
    </source>
</evidence>
<accession>A0A2M9Y4M1</accession>
<dbReference type="PANTHER" id="PTHR35812">
    <property type="entry name" value="LIPOPROTEIN"/>
    <property type="match status" value="1"/>
</dbReference>
<gene>
    <name evidence="2" type="ORF">EHQ30_08495</name>
</gene>
<dbReference type="RefSeq" id="WP_100789796.1">
    <property type="nucleotide sequence ID" value="NZ_NPDQ01000002.1"/>
</dbReference>
<dbReference type="Pfam" id="PF07603">
    <property type="entry name" value="Lcl_C"/>
    <property type="match status" value="1"/>
</dbReference>
<evidence type="ECO:0000259" key="1">
    <source>
        <dbReference type="Pfam" id="PF07603"/>
    </source>
</evidence>
<evidence type="ECO:0000313" key="2">
    <source>
        <dbReference type="EMBL" id="TGK96621.1"/>
    </source>
</evidence>
<organism evidence="2 3">
    <name type="scientific">Leptospira brenneri</name>
    <dbReference type="NCBI Taxonomy" id="2023182"/>
    <lineage>
        <taxon>Bacteria</taxon>
        <taxon>Pseudomonadati</taxon>
        <taxon>Spirochaetota</taxon>
        <taxon>Spirochaetia</taxon>
        <taxon>Leptospirales</taxon>
        <taxon>Leptospiraceae</taxon>
        <taxon>Leptospira</taxon>
    </lineage>
</organism>
<reference evidence="2" key="1">
    <citation type="journal article" date="2019" name="PLoS Negl. Trop. Dis.">
        <title>Revisiting the worldwide diversity of Leptospira species in the environment.</title>
        <authorList>
            <person name="Vincent A.T."/>
            <person name="Schiettekatte O."/>
            <person name="Bourhy P."/>
            <person name="Veyrier F.J."/>
            <person name="Picardeau M."/>
        </authorList>
    </citation>
    <scope>NUCLEOTIDE SEQUENCE [LARGE SCALE GENOMIC DNA]</scope>
    <source>
        <strain evidence="2">201800277</strain>
    </source>
</reference>
<dbReference type="PANTHER" id="PTHR35812:SF1">
    <property type="entry name" value="LIPOPROTEIN"/>
    <property type="match status" value="1"/>
</dbReference>
<feature type="domain" description="Lcl C-terminal" evidence="1">
    <location>
        <begin position="54"/>
        <end position="224"/>
    </location>
</feature>
<dbReference type="Proteomes" id="UP000297891">
    <property type="component" value="Unassembled WGS sequence"/>
</dbReference>
<keyword evidence="3" id="KW-1185">Reference proteome</keyword>
<sequence>MKKLQYCFALLVLSFFMNCEMKPVEDVYGLSPEETNQLFAGLIANQSLRDNGNGTISDPVANLVWQKCTHGQVYRAGFNDCLGAPQGSIFNPNDTARAGAVQVAYCDSKTHACNSIAFPQVVQGFSSIAIAGASELYGACQNSNYLGATWRVPTAVEYQRLVVPGRAATLQFFPSTQEDDYWTAWSNSEDIPGETAHAISFDRQSYGVEKTIVKTQRNFVRCVRTGP</sequence>
<dbReference type="EMBL" id="RQFP01000001">
    <property type="protein sequence ID" value="TGK96621.1"/>
    <property type="molecule type" value="Genomic_DNA"/>
</dbReference>
<proteinExistence type="predicted"/>
<dbReference type="OrthoDB" id="338808at2"/>
<name>A0A2M9Y4M1_9LEPT</name>
<dbReference type="InterPro" id="IPR011460">
    <property type="entry name" value="Lcl_C"/>
</dbReference>
<comment type="caution">
    <text evidence="2">The sequence shown here is derived from an EMBL/GenBank/DDBJ whole genome shotgun (WGS) entry which is preliminary data.</text>
</comment>
<dbReference type="NCBIfam" id="NF047850">
    <property type="entry name" value="Lsa25"/>
    <property type="match status" value="1"/>
</dbReference>
<protein>
    <submittedName>
        <fullName evidence="2">DUF1566 domain-containing protein</fullName>
    </submittedName>
</protein>
<dbReference type="AlphaFoldDB" id="A0A2M9Y4M1"/>